<evidence type="ECO:0000313" key="2">
    <source>
        <dbReference type="EMBL" id="GAA4134226.1"/>
    </source>
</evidence>
<feature type="transmembrane region" description="Helical" evidence="1">
    <location>
        <begin position="7"/>
        <end position="27"/>
    </location>
</feature>
<evidence type="ECO:0000256" key="1">
    <source>
        <dbReference type="SAM" id="Phobius"/>
    </source>
</evidence>
<sequence>MKNRKTFTIIFLTVAFVFIVVILIPVFSKDFKDIQFSDFQLAIAPFLSAIGVFISYRAERKKHAQENASSI</sequence>
<proteinExistence type="predicted"/>
<name>A0ABP7YD73_9FLAO</name>
<keyword evidence="1" id="KW-1133">Transmembrane helix</keyword>
<gene>
    <name evidence="2" type="ORF">GCM10022250_28720</name>
</gene>
<dbReference type="Proteomes" id="UP001501333">
    <property type="component" value="Unassembled WGS sequence"/>
</dbReference>
<dbReference type="RefSeq" id="WP_229355721.1">
    <property type="nucleotide sequence ID" value="NZ_BAABAO010000011.1"/>
</dbReference>
<protein>
    <submittedName>
        <fullName evidence="2">Uncharacterized protein</fullName>
    </submittedName>
</protein>
<dbReference type="EMBL" id="BAABAO010000011">
    <property type="protein sequence ID" value="GAA4134226.1"/>
    <property type="molecule type" value="Genomic_DNA"/>
</dbReference>
<accession>A0ABP7YD73</accession>
<reference evidence="3" key="1">
    <citation type="journal article" date="2019" name="Int. J. Syst. Evol. Microbiol.">
        <title>The Global Catalogue of Microorganisms (GCM) 10K type strain sequencing project: providing services to taxonomists for standard genome sequencing and annotation.</title>
        <authorList>
            <consortium name="The Broad Institute Genomics Platform"/>
            <consortium name="The Broad Institute Genome Sequencing Center for Infectious Disease"/>
            <person name="Wu L."/>
            <person name="Ma J."/>
        </authorList>
    </citation>
    <scope>NUCLEOTIDE SEQUENCE [LARGE SCALE GENOMIC DNA]</scope>
    <source>
        <strain evidence="3">JCM 17386</strain>
    </source>
</reference>
<feature type="transmembrane region" description="Helical" evidence="1">
    <location>
        <begin position="39"/>
        <end position="56"/>
    </location>
</feature>
<keyword evidence="1" id="KW-0812">Transmembrane</keyword>
<keyword evidence="1" id="KW-0472">Membrane</keyword>
<evidence type="ECO:0000313" key="3">
    <source>
        <dbReference type="Proteomes" id="UP001501333"/>
    </source>
</evidence>
<comment type="caution">
    <text evidence="2">The sequence shown here is derived from an EMBL/GenBank/DDBJ whole genome shotgun (WGS) entry which is preliminary data.</text>
</comment>
<organism evidence="2 3">
    <name type="scientific">Flavobacterium chungbukense</name>
    <dbReference type="NCBI Taxonomy" id="877464"/>
    <lineage>
        <taxon>Bacteria</taxon>
        <taxon>Pseudomonadati</taxon>
        <taxon>Bacteroidota</taxon>
        <taxon>Flavobacteriia</taxon>
        <taxon>Flavobacteriales</taxon>
        <taxon>Flavobacteriaceae</taxon>
        <taxon>Flavobacterium</taxon>
    </lineage>
</organism>
<keyword evidence="3" id="KW-1185">Reference proteome</keyword>